<dbReference type="Proteomes" id="UP000031668">
    <property type="component" value="Unassembled WGS sequence"/>
</dbReference>
<keyword evidence="2" id="KW-0812">Transmembrane</keyword>
<feature type="transmembrane region" description="Helical" evidence="2">
    <location>
        <begin position="302"/>
        <end position="319"/>
    </location>
</feature>
<evidence type="ECO:0000313" key="3">
    <source>
        <dbReference type="EMBL" id="KII72438.1"/>
    </source>
</evidence>
<evidence type="ECO:0000256" key="2">
    <source>
        <dbReference type="SAM" id="Phobius"/>
    </source>
</evidence>
<organism evidence="3 4">
    <name type="scientific">Thelohanellus kitauei</name>
    <name type="common">Myxosporean</name>
    <dbReference type="NCBI Taxonomy" id="669202"/>
    <lineage>
        <taxon>Eukaryota</taxon>
        <taxon>Metazoa</taxon>
        <taxon>Cnidaria</taxon>
        <taxon>Myxozoa</taxon>
        <taxon>Myxosporea</taxon>
        <taxon>Bivalvulida</taxon>
        <taxon>Platysporina</taxon>
        <taxon>Myxobolidae</taxon>
        <taxon>Thelohanellus</taxon>
    </lineage>
</organism>
<keyword evidence="2" id="KW-0472">Membrane</keyword>
<keyword evidence="4" id="KW-1185">Reference proteome</keyword>
<dbReference type="AlphaFoldDB" id="A0A0C2JSN8"/>
<accession>A0A0C2JSN8</accession>
<proteinExistence type="predicted"/>
<name>A0A0C2JSN8_THEKT</name>
<feature type="region of interest" description="Disordered" evidence="1">
    <location>
        <begin position="165"/>
        <end position="195"/>
    </location>
</feature>
<dbReference type="EMBL" id="JWZT01001225">
    <property type="protein sequence ID" value="KII72438.1"/>
    <property type="molecule type" value="Genomic_DNA"/>
</dbReference>
<gene>
    <name evidence="3" type="ORF">RF11_14510</name>
</gene>
<feature type="compositionally biased region" description="Basic and acidic residues" evidence="1">
    <location>
        <begin position="182"/>
        <end position="195"/>
    </location>
</feature>
<sequence length="336" mass="38927">MDLQSTDGQRWCNLSCKSTDRRTLIELSECSISLGDLKYSLVRNLSMMYILKFRKDTNYEFSRYKLNYKFENHGYDKETHPLEITINTFNVQLGLSEDICKIPSIEKQCMTNIDIQTNSTELIYPCPKNDSVITTTEFFTTDTTITTTTPLTSKMPYESTLSTKLGAPFSSNNNGKTITSRSSEERTNGYTSHKDEKRKLKSFTTYPKDDHATTILKMASKTQKNEFISTDKPKLEKKYVSNLPTNNHKEKSMAKNTESINLDDSKETTVSITSDTFFTTLETSQDIREKLQFLQYFELKDYFLFFLMILAVAIMVVEIKSRRKISKQLRNFLFHV</sequence>
<comment type="caution">
    <text evidence="3">The sequence shown here is derived from an EMBL/GenBank/DDBJ whole genome shotgun (WGS) entry which is preliminary data.</text>
</comment>
<keyword evidence="2" id="KW-1133">Transmembrane helix</keyword>
<evidence type="ECO:0000313" key="4">
    <source>
        <dbReference type="Proteomes" id="UP000031668"/>
    </source>
</evidence>
<reference evidence="3 4" key="1">
    <citation type="journal article" date="2014" name="Genome Biol. Evol.">
        <title>The genome of the myxosporean Thelohanellus kitauei shows adaptations to nutrient acquisition within its fish host.</title>
        <authorList>
            <person name="Yang Y."/>
            <person name="Xiong J."/>
            <person name="Zhou Z."/>
            <person name="Huo F."/>
            <person name="Miao W."/>
            <person name="Ran C."/>
            <person name="Liu Y."/>
            <person name="Zhang J."/>
            <person name="Feng J."/>
            <person name="Wang M."/>
            <person name="Wang M."/>
            <person name="Wang L."/>
            <person name="Yao B."/>
        </authorList>
    </citation>
    <scope>NUCLEOTIDE SEQUENCE [LARGE SCALE GENOMIC DNA]</scope>
    <source>
        <strain evidence="3">Wuqing</strain>
    </source>
</reference>
<evidence type="ECO:0000256" key="1">
    <source>
        <dbReference type="SAM" id="MobiDB-lite"/>
    </source>
</evidence>
<protein>
    <submittedName>
        <fullName evidence="3">Uncharacterized protein</fullName>
    </submittedName>
</protein>
<feature type="compositionally biased region" description="Polar residues" evidence="1">
    <location>
        <begin position="165"/>
        <end position="181"/>
    </location>
</feature>